<feature type="domain" description="Glycosyl transferase family 1" evidence="1">
    <location>
        <begin position="206"/>
        <end position="373"/>
    </location>
</feature>
<dbReference type="Gene3D" id="3.40.50.2000">
    <property type="entry name" value="Glycogen Phosphorylase B"/>
    <property type="match status" value="1"/>
</dbReference>
<reference evidence="2 3" key="1">
    <citation type="submission" date="2020-08" db="EMBL/GenBank/DDBJ databases">
        <title>Genomic Encyclopedia of Type Strains, Phase IV (KMG-IV): sequencing the most valuable type-strain genomes for metagenomic binning, comparative biology and taxonomic classification.</title>
        <authorList>
            <person name="Goeker M."/>
        </authorList>
    </citation>
    <scope>NUCLEOTIDE SEQUENCE [LARGE SCALE GENOMIC DNA]</scope>
    <source>
        <strain evidence="2 3">DSM 105074</strain>
    </source>
</reference>
<dbReference type="GO" id="GO:0016757">
    <property type="term" value="F:glycosyltransferase activity"/>
    <property type="evidence" value="ECO:0007669"/>
    <property type="project" value="InterPro"/>
</dbReference>
<dbReference type="EMBL" id="JACHGF010000003">
    <property type="protein sequence ID" value="MBB5284239.1"/>
    <property type="molecule type" value="Genomic_DNA"/>
</dbReference>
<dbReference type="RefSeq" id="WP_184174193.1">
    <property type="nucleotide sequence ID" value="NZ_JACHGF010000003.1"/>
</dbReference>
<protein>
    <submittedName>
        <fullName evidence="2">Glycosyltransferase involved in cell wall biosynthesis</fullName>
    </submittedName>
</protein>
<keyword evidence="2" id="KW-0808">Transferase</keyword>
<gene>
    <name evidence="2" type="ORF">HNQ92_002382</name>
</gene>
<proteinExistence type="predicted"/>
<comment type="caution">
    <text evidence="2">The sequence shown here is derived from an EMBL/GenBank/DDBJ whole genome shotgun (WGS) entry which is preliminary data.</text>
</comment>
<organism evidence="2 3">
    <name type="scientific">Rhabdobacter roseus</name>
    <dbReference type="NCBI Taxonomy" id="1655419"/>
    <lineage>
        <taxon>Bacteria</taxon>
        <taxon>Pseudomonadati</taxon>
        <taxon>Bacteroidota</taxon>
        <taxon>Cytophagia</taxon>
        <taxon>Cytophagales</taxon>
        <taxon>Cytophagaceae</taxon>
        <taxon>Rhabdobacter</taxon>
    </lineage>
</organism>
<keyword evidence="3" id="KW-1185">Reference proteome</keyword>
<dbReference type="SUPFAM" id="SSF53756">
    <property type="entry name" value="UDP-Glycosyltransferase/glycogen phosphorylase"/>
    <property type="match status" value="1"/>
</dbReference>
<evidence type="ECO:0000313" key="3">
    <source>
        <dbReference type="Proteomes" id="UP000557307"/>
    </source>
</evidence>
<evidence type="ECO:0000313" key="2">
    <source>
        <dbReference type="EMBL" id="MBB5284239.1"/>
    </source>
</evidence>
<evidence type="ECO:0000259" key="1">
    <source>
        <dbReference type="Pfam" id="PF00534"/>
    </source>
</evidence>
<dbReference type="AlphaFoldDB" id="A0A840TX66"/>
<dbReference type="Pfam" id="PF00534">
    <property type="entry name" value="Glycos_transf_1"/>
    <property type="match status" value="1"/>
</dbReference>
<sequence>MIKKVLIFDSSNDVGHHWEYINHLINSAKDNTNENIQYYLLLNKDMYPKLSTIDGINNINISYINKSDSKLINRSLLLKTFYEIKYINHFTHKFGINTVIFLVLDYYQIALGLKYWLRNVEVKGIYFKPYLRRSKYFGKVLSNFYYIKKHLIFNWMLRNDVIKRIWVLNDVESANELNILNHCSKFTYLPDPIYIPKNQLYYDLKNRYSISQEQKILLVFGVISKIKNLETILRTYFELIKSNPTFTLLIVGKWNSSKYKSKILSAIKGNFNAIENTQIVIDDRYIDENEIKTIFEQIDVVLMPYKKFYYSSSVLGHAAYYNKPVLVSSTGLTADIVKKYGLGYSADPNDYNDIIIKLSLLFNNNLSINKLGRETYVNDHTIKKFTDQILND</sequence>
<accession>A0A840TX66</accession>
<dbReference type="Proteomes" id="UP000557307">
    <property type="component" value="Unassembled WGS sequence"/>
</dbReference>
<name>A0A840TX66_9BACT</name>
<dbReference type="InterPro" id="IPR001296">
    <property type="entry name" value="Glyco_trans_1"/>
</dbReference>